<evidence type="ECO:0000313" key="2">
    <source>
        <dbReference type="EMBL" id="CAB5225520.1"/>
    </source>
</evidence>
<dbReference type="EMBL" id="LR798346">
    <property type="protein sequence ID" value="CAB5225520.1"/>
    <property type="molecule type" value="Genomic_DNA"/>
</dbReference>
<dbReference type="InterPro" id="IPR027417">
    <property type="entry name" value="P-loop_NTPase"/>
</dbReference>
<reference evidence="1" key="1">
    <citation type="submission" date="2020-04" db="EMBL/GenBank/DDBJ databases">
        <authorList>
            <person name="Chiriac C."/>
            <person name="Salcher M."/>
            <person name="Ghai R."/>
            <person name="Kavagutti S V."/>
        </authorList>
    </citation>
    <scope>NUCLEOTIDE SEQUENCE</scope>
</reference>
<dbReference type="Gene3D" id="3.40.50.300">
    <property type="entry name" value="P-loop containing nucleotide triphosphate hydrolases"/>
    <property type="match status" value="1"/>
</dbReference>
<organism evidence="1">
    <name type="scientific">uncultured Caudovirales phage</name>
    <dbReference type="NCBI Taxonomy" id="2100421"/>
    <lineage>
        <taxon>Viruses</taxon>
        <taxon>Duplodnaviria</taxon>
        <taxon>Heunggongvirae</taxon>
        <taxon>Uroviricota</taxon>
        <taxon>Caudoviricetes</taxon>
        <taxon>Peduoviridae</taxon>
        <taxon>Maltschvirus</taxon>
        <taxon>Maltschvirus maltsch</taxon>
    </lineage>
</organism>
<accession>A0A6J5NKI0</accession>
<dbReference type="Pfam" id="PF13481">
    <property type="entry name" value="AAA_25"/>
    <property type="match status" value="1"/>
</dbReference>
<proteinExistence type="predicted"/>
<sequence length="650" mass="73359">MSAVLHEEPSPVIRYSLGVSRFDASPRQCQAATFQAFQTEVLAKRAAVKGYTYIATAFEDGHRTKESVEPSRFIPMDFDGMPGQETFVDLRTWLMRYSGFAYTTSSHTPESPRARAILEASREMTREERIRVCMAVQARIERDIQGIKFDASVYRGEQPFFTPMFTSTDYFFEGEPVDVDAMLAEAPELRPEGASTAKNLAQISSTDPVLRELLARSLVKRDLGGGRFAVHCPCEDEHSGPSESETATVYTLPKFNGFDFGNFTCLHDHCRTRPQHAFTAALGLEHNQVRGEQSKVPNVDHSILIHKQQEKIQVQQEERRGRFKFLRAADLMREQRVGWRVLDVIPRRGLVVMWGAPGSGKSFAAFDIGAAIARGNKYRGKRVKKGLVLIIAAEGDLTSRTMAYIRENNLAEDELENLLIMQRAVNMLDPHQDMDDLLETMQMVTDSVGQELALVIVDTLNRVMPGGNENASEDMGAVISNAKKIEEQFQCAVMFIHHSGKDETKGSRGHSSLKGAMDAEISIIRNEDIRTFRIEKQKEGRDYYDLYNFKLKTIDLGPMSDFDADAEELERLTSCVIEETDEVPERQVTTKNTGILQAAILASETGNREDVRLRYYEMHTGNAEAKRQAFNRDWKRYMGQLVSKGDHHEA</sequence>
<evidence type="ECO:0000313" key="1">
    <source>
        <dbReference type="EMBL" id="CAB4157725.1"/>
    </source>
</evidence>
<dbReference type="EMBL" id="LR796654">
    <property type="protein sequence ID" value="CAB4157725.1"/>
    <property type="molecule type" value="Genomic_DNA"/>
</dbReference>
<protein>
    <submittedName>
        <fullName evidence="1">AAA domain containing protein</fullName>
    </submittedName>
</protein>
<dbReference type="SUPFAM" id="SSF52540">
    <property type="entry name" value="P-loop containing nucleoside triphosphate hydrolases"/>
    <property type="match status" value="1"/>
</dbReference>
<gene>
    <name evidence="1" type="ORF">UFOVP686_37</name>
    <name evidence="2" type="ORF">UFOVP752_29</name>
</gene>
<name>A0A6J5NKI0_9CAUD</name>